<keyword evidence="2" id="KW-1185">Reference proteome</keyword>
<protein>
    <submittedName>
        <fullName evidence="1">YkgJ family cysteine cluster protein</fullName>
    </submittedName>
</protein>
<evidence type="ECO:0000313" key="1">
    <source>
        <dbReference type="EMBL" id="UNP29672.1"/>
    </source>
</evidence>
<dbReference type="InterPro" id="IPR005358">
    <property type="entry name" value="Puta_zinc/iron-chelating_dom"/>
</dbReference>
<accession>A0ABY3XAL7</accession>
<sequence length="146" mass="15549">MSPAIHPCLSCGACCAHFRVAFHWSETDACEGGITPSALTETLDPHRVVMRGTYGGTAVRCEQLRGDIGVDAHCGVYALRPSPCHALKPAWEDGTASPQCDKARVAHGMEPLTPQVWYALRGEAADALIIAAAGALQNQMHDQDNP</sequence>
<dbReference type="Pfam" id="PF03692">
    <property type="entry name" value="CxxCxxCC"/>
    <property type="match status" value="1"/>
</dbReference>
<name>A0ABY3XAL7_9GAMM</name>
<evidence type="ECO:0000313" key="2">
    <source>
        <dbReference type="Proteomes" id="UP000829194"/>
    </source>
</evidence>
<organism evidence="1 2">
    <name type="scientific">Lysobacter gummosus</name>
    <dbReference type="NCBI Taxonomy" id="262324"/>
    <lineage>
        <taxon>Bacteria</taxon>
        <taxon>Pseudomonadati</taxon>
        <taxon>Pseudomonadota</taxon>
        <taxon>Gammaproteobacteria</taxon>
        <taxon>Lysobacterales</taxon>
        <taxon>Lysobacteraceae</taxon>
        <taxon>Lysobacter</taxon>
    </lineage>
</organism>
<gene>
    <name evidence="1" type="ORF">MOV92_25010</name>
</gene>
<proteinExistence type="predicted"/>
<reference evidence="1 2" key="1">
    <citation type="submission" date="2022-03" db="EMBL/GenBank/DDBJ databases">
        <title>Complete genome sequence of Lysobacter capsici VKM B-2533 and Lysobacter gummosus 10.1.1, promising sources of lytic agents.</title>
        <authorList>
            <person name="Tarlachkov S.V."/>
            <person name="Kudryakova I.V."/>
            <person name="Afoshin A.S."/>
            <person name="Leontyevskaya E.A."/>
            <person name="Leontyevskaya N.V."/>
        </authorList>
    </citation>
    <scope>NUCLEOTIDE SEQUENCE [LARGE SCALE GENOMIC DNA]</scope>
    <source>
        <strain evidence="1 2">10.1.1</strain>
    </source>
</reference>
<dbReference type="Proteomes" id="UP000829194">
    <property type="component" value="Chromosome"/>
</dbReference>
<dbReference type="EMBL" id="CP093547">
    <property type="protein sequence ID" value="UNP29672.1"/>
    <property type="molecule type" value="Genomic_DNA"/>
</dbReference>
<dbReference type="RefSeq" id="WP_083512823.1">
    <property type="nucleotide sequence ID" value="NZ_CP011131.1"/>
</dbReference>